<keyword evidence="5" id="KW-1185">Reference proteome</keyword>
<dbReference type="CDD" id="cd22468">
    <property type="entry name" value="KH-I_KHDRBS1"/>
    <property type="match status" value="1"/>
</dbReference>
<dbReference type="Gene3D" id="3.30.1370.10">
    <property type="entry name" value="K Homology domain, type 1"/>
    <property type="match status" value="1"/>
</dbReference>
<dbReference type="GO" id="GO:0003729">
    <property type="term" value="F:mRNA binding"/>
    <property type="evidence" value="ECO:0007669"/>
    <property type="project" value="TreeGrafter"/>
</dbReference>
<dbReference type="PROSITE" id="PS50084">
    <property type="entry name" value="KH_TYPE_1"/>
    <property type="match status" value="1"/>
</dbReference>
<evidence type="ECO:0000256" key="2">
    <source>
        <dbReference type="PROSITE-ProRule" id="PRU00117"/>
    </source>
</evidence>
<accession>A0A8D2MNU6</accession>
<sequence>MYFINYKGETTKKDEEENYLDLFSHKNMKLKERVLIPVKQYPKFNFVGKILGPQGNTIKRLQEETGAKISVLGKGSMRDKAKEEELRKGGDPKYAHLHMDLHVFIEVFGPPCEAYALMAHAMEEVKKFLVPVSALLLQISNFKLKLGKLWDGSGITGMVVGSPGITGIVQGSPGSSGMVLGSPGTAGITRNHWDGSGTSRNHWDGFGISRELWDDAGITGNHWDGAGISREL</sequence>
<dbReference type="GO" id="GO:0008143">
    <property type="term" value="F:poly(A) binding"/>
    <property type="evidence" value="ECO:0007669"/>
    <property type="project" value="TreeGrafter"/>
</dbReference>
<dbReference type="Pfam" id="PF22675">
    <property type="entry name" value="KH-I_KHDC4-BBP"/>
    <property type="match status" value="1"/>
</dbReference>
<proteinExistence type="predicted"/>
<reference evidence="4" key="2">
    <citation type="submission" date="2025-09" db="UniProtKB">
        <authorList>
            <consortium name="Ensembl"/>
        </authorList>
    </citation>
    <scope>IDENTIFICATION</scope>
</reference>
<evidence type="ECO:0000313" key="4">
    <source>
        <dbReference type="Ensembl" id="ENSZALP00000010044.1"/>
    </source>
</evidence>
<name>A0A8D2MNU6_ZONAL</name>
<dbReference type="SUPFAM" id="SSF54791">
    <property type="entry name" value="Eukaryotic type KH-domain (KH-domain type I)"/>
    <property type="match status" value="1"/>
</dbReference>
<dbReference type="AlphaFoldDB" id="A0A8D2MNU6"/>
<dbReference type="SMART" id="SM00322">
    <property type="entry name" value="KH"/>
    <property type="match status" value="1"/>
</dbReference>
<dbReference type="InterPro" id="IPR055256">
    <property type="entry name" value="KH_1_KHDC4/BBP-like"/>
</dbReference>
<reference evidence="4" key="1">
    <citation type="submission" date="2025-08" db="UniProtKB">
        <authorList>
            <consortium name="Ensembl"/>
        </authorList>
    </citation>
    <scope>IDENTIFICATION</scope>
</reference>
<dbReference type="PANTHER" id="PTHR11208:SF30">
    <property type="entry name" value="KH DOMAIN-CONTAINING, RNA-BINDING, SIGNAL TRANSDUCTION-ASSOCIATED PROTEIN 1"/>
    <property type="match status" value="1"/>
</dbReference>
<evidence type="ECO:0000259" key="3">
    <source>
        <dbReference type="SMART" id="SM00322"/>
    </source>
</evidence>
<dbReference type="InterPro" id="IPR004087">
    <property type="entry name" value="KH_dom"/>
</dbReference>
<evidence type="ECO:0000313" key="5">
    <source>
        <dbReference type="Proteomes" id="UP000694413"/>
    </source>
</evidence>
<keyword evidence="1 2" id="KW-0694">RNA-binding</keyword>
<organism evidence="4 5">
    <name type="scientific">Zonotrichia albicollis</name>
    <name type="common">White-throated sparrow</name>
    <name type="synonym">Fringilla albicollis</name>
    <dbReference type="NCBI Taxonomy" id="44394"/>
    <lineage>
        <taxon>Eukaryota</taxon>
        <taxon>Metazoa</taxon>
        <taxon>Chordata</taxon>
        <taxon>Craniata</taxon>
        <taxon>Vertebrata</taxon>
        <taxon>Euteleostomi</taxon>
        <taxon>Archelosauria</taxon>
        <taxon>Archosauria</taxon>
        <taxon>Dinosauria</taxon>
        <taxon>Saurischia</taxon>
        <taxon>Theropoda</taxon>
        <taxon>Coelurosauria</taxon>
        <taxon>Aves</taxon>
        <taxon>Neognathae</taxon>
        <taxon>Neoaves</taxon>
        <taxon>Telluraves</taxon>
        <taxon>Australaves</taxon>
        <taxon>Passeriformes</taxon>
        <taxon>Passerellidae</taxon>
        <taxon>Zonotrichia</taxon>
    </lineage>
</organism>
<dbReference type="InterPro" id="IPR036612">
    <property type="entry name" value="KH_dom_type_1_sf"/>
</dbReference>
<feature type="domain" description="K Homology" evidence="3">
    <location>
        <begin position="28"/>
        <end position="126"/>
    </location>
</feature>
<evidence type="ECO:0000256" key="1">
    <source>
        <dbReference type="ARBA" id="ARBA00022884"/>
    </source>
</evidence>
<dbReference type="Proteomes" id="UP000694413">
    <property type="component" value="Unassembled WGS sequence"/>
</dbReference>
<protein>
    <recommendedName>
        <fullName evidence="3">K Homology domain-containing protein</fullName>
    </recommendedName>
</protein>
<dbReference type="InterPro" id="IPR045071">
    <property type="entry name" value="BBP-like"/>
</dbReference>
<dbReference type="Ensembl" id="ENSZALT00000013932.1">
    <property type="protein sequence ID" value="ENSZALP00000010044.1"/>
    <property type="gene ID" value="ENSZALG00000008538.1"/>
</dbReference>
<dbReference type="PANTHER" id="PTHR11208">
    <property type="entry name" value="RNA-BINDING PROTEIN RELATED"/>
    <property type="match status" value="1"/>
</dbReference>
<dbReference type="GO" id="GO:0005634">
    <property type="term" value="C:nucleus"/>
    <property type="evidence" value="ECO:0007669"/>
    <property type="project" value="TreeGrafter"/>
</dbReference>
<dbReference type="GO" id="GO:0000381">
    <property type="term" value="P:regulation of alternative mRNA splicing, via spliceosome"/>
    <property type="evidence" value="ECO:0007669"/>
    <property type="project" value="TreeGrafter"/>
</dbReference>